<keyword evidence="6" id="KW-1185">Reference proteome</keyword>
<keyword evidence="2" id="KW-0378">Hydrolase</keyword>
<evidence type="ECO:0000259" key="4">
    <source>
        <dbReference type="SMART" id="SM00479"/>
    </source>
</evidence>
<dbReference type="GO" id="GO:0045004">
    <property type="term" value="P:DNA replication proofreading"/>
    <property type="evidence" value="ECO:0007669"/>
    <property type="project" value="TreeGrafter"/>
</dbReference>
<dbReference type="InterPro" id="IPR013520">
    <property type="entry name" value="Ribonucl_H"/>
</dbReference>
<evidence type="ECO:0000256" key="3">
    <source>
        <dbReference type="ARBA" id="ARBA00022839"/>
    </source>
</evidence>
<dbReference type="GO" id="GO:0005829">
    <property type="term" value="C:cytosol"/>
    <property type="evidence" value="ECO:0007669"/>
    <property type="project" value="TreeGrafter"/>
</dbReference>
<dbReference type="EMBL" id="FNNQ01000011">
    <property type="protein sequence ID" value="SDX16362.1"/>
    <property type="molecule type" value="Genomic_DNA"/>
</dbReference>
<keyword evidence="3" id="KW-0269">Exonuclease</keyword>
<dbReference type="Gene3D" id="3.30.420.10">
    <property type="entry name" value="Ribonuclease H-like superfamily/Ribonuclease H"/>
    <property type="match status" value="1"/>
</dbReference>
<dbReference type="Proteomes" id="UP000198534">
    <property type="component" value="Unassembled WGS sequence"/>
</dbReference>
<name>A0A1H2ZFV2_9BACL</name>
<dbReference type="SMART" id="SM00479">
    <property type="entry name" value="EXOIII"/>
    <property type="match status" value="1"/>
</dbReference>
<dbReference type="SUPFAM" id="SSF53098">
    <property type="entry name" value="Ribonuclease H-like"/>
    <property type="match status" value="1"/>
</dbReference>
<evidence type="ECO:0000313" key="6">
    <source>
        <dbReference type="Proteomes" id="UP000198534"/>
    </source>
</evidence>
<keyword evidence="1" id="KW-0540">Nuclease</keyword>
<dbReference type="InterPro" id="IPR006054">
    <property type="entry name" value="DnaQ"/>
</dbReference>
<gene>
    <name evidence="5" type="ORF">SAMN05444487_11152</name>
</gene>
<feature type="domain" description="Exonuclease" evidence="4">
    <location>
        <begin position="54"/>
        <end position="223"/>
    </location>
</feature>
<dbReference type="InterPro" id="IPR036397">
    <property type="entry name" value="RNaseH_sf"/>
</dbReference>
<dbReference type="Pfam" id="PF00929">
    <property type="entry name" value="RNase_T"/>
    <property type="match status" value="1"/>
</dbReference>
<dbReference type="RefSeq" id="WP_091740806.1">
    <property type="nucleotide sequence ID" value="NZ_FNNQ01000011.1"/>
</dbReference>
<reference evidence="5 6" key="1">
    <citation type="submission" date="2016-10" db="EMBL/GenBank/DDBJ databases">
        <authorList>
            <person name="de Groot N.N."/>
        </authorList>
    </citation>
    <scope>NUCLEOTIDE SEQUENCE [LARGE SCALE GENOMIC DNA]</scope>
    <source>
        <strain evidence="5 6">DSM 45610</strain>
    </source>
</reference>
<dbReference type="FunFam" id="3.30.420.10:FF:000045">
    <property type="entry name" value="3'-5' exonuclease DinG"/>
    <property type="match status" value="1"/>
</dbReference>
<dbReference type="PANTHER" id="PTHR30231">
    <property type="entry name" value="DNA POLYMERASE III SUBUNIT EPSILON"/>
    <property type="match status" value="1"/>
</dbReference>
<organism evidence="5 6">
    <name type="scientific">Marininema mesophilum</name>
    <dbReference type="NCBI Taxonomy" id="1048340"/>
    <lineage>
        <taxon>Bacteria</taxon>
        <taxon>Bacillati</taxon>
        <taxon>Bacillota</taxon>
        <taxon>Bacilli</taxon>
        <taxon>Bacillales</taxon>
        <taxon>Thermoactinomycetaceae</taxon>
        <taxon>Marininema</taxon>
    </lineage>
</organism>
<dbReference type="OrthoDB" id="9804290at2"/>
<evidence type="ECO:0000256" key="1">
    <source>
        <dbReference type="ARBA" id="ARBA00022722"/>
    </source>
</evidence>
<accession>A0A1H2ZFV2</accession>
<dbReference type="GO" id="GO:0008408">
    <property type="term" value="F:3'-5' exonuclease activity"/>
    <property type="evidence" value="ECO:0007669"/>
    <property type="project" value="TreeGrafter"/>
</dbReference>
<dbReference type="InterPro" id="IPR012337">
    <property type="entry name" value="RNaseH-like_sf"/>
</dbReference>
<proteinExistence type="predicted"/>
<evidence type="ECO:0000256" key="2">
    <source>
        <dbReference type="ARBA" id="ARBA00022801"/>
    </source>
</evidence>
<dbReference type="GO" id="GO:0003887">
    <property type="term" value="F:DNA-directed DNA polymerase activity"/>
    <property type="evidence" value="ECO:0007669"/>
    <property type="project" value="InterPro"/>
</dbReference>
<dbReference type="GO" id="GO:0003677">
    <property type="term" value="F:DNA binding"/>
    <property type="evidence" value="ECO:0007669"/>
    <property type="project" value="InterPro"/>
</dbReference>
<dbReference type="PANTHER" id="PTHR30231:SF41">
    <property type="entry name" value="DNA POLYMERASE III SUBUNIT EPSILON"/>
    <property type="match status" value="1"/>
</dbReference>
<dbReference type="STRING" id="1048340.SAMN05444487_11152"/>
<sequence>MNWNNPLSEWMRKRGVTLSGMAREGDFQREAFIRSTIRDAKNRVHLGTPLIDIPFTVFDLETTGFHPQQGDEILSIGAIRVIKGRVEETPLFHTYVRFESAIPSEITTLTGITNMDTVNAPSLKEALADWLRYIGTSTLVAYGANHDTAFIQVGLKKTWSSRLPHRVIDCLQIVRLLYPDWTDYSLDAALHFHDIPIDGRHTADGDARMTAALLVKLIKRCSYHQIHTLEDLYARLSRMVK</sequence>
<protein>
    <submittedName>
        <fullName evidence="5">DNA polymerase-3 subunit epsilon</fullName>
    </submittedName>
</protein>
<evidence type="ECO:0000313" key="5">
    <source>
        <dbReference type="EMBL" id="SDX16362.1"/>
    </source>
</evidence>
<dbReference type="NCBIfam" id="TIGR00573">
    <property type="entry name" value="dnaq"/>
    <property type="match status" value="1"/>
</dbReference>
<dbReference type="CDD" id="cd06127">
    <property type="entry name" value="DEDDh"/>
    <property type="match status" value="1"/>
</dbReference>
<dbReference type="AlphaFoldDB" id="A0A1H2ZFV2"/>